<proteinExistence type="predicted"/>
<sequence length="140" mass="15156">LVARPISHQISPSANDLPHPFTSPESTQVIGRGLRNQYRTPGPSQRPPPRRASSRVAGRRAGRLQQHGREAWSPRQPAGAALLQGGRLDNGARWLRPRGIEQAAPRQPIRQESGQRLGRSQPWSDLAGFLGRAGDLGGSG</sequence>
<dbReference type="HOGENOM" id="CLU_1840275_0_0_1"/>
<dbReference type="PaxDb" id="65489-OBART08G06270.1"/>
<dbReference type="Gramene" id="OBART08G06270.1">
    <property type="protein sequence ID" value="OBART08G06270.1"/>
    <property type="gene ID" value="OBART08G06270"/>
</dbReference>
<dbReference type="EnsemblPlants" id="OBART08G06270.1">
    <property type="protein sequence ID" value="OBART08G06270.1"/>
    <property type="gene ID" value="OBART08G06270"/>
</dbReference>
<protein>
    <submittedName>
        <fullName evidence="2">Uncharacterized protein</fullName>
    </submittedName>
</protein>
<name>A0A0D3GXI2_9ORYZ</name>
<dbReference type="Proteomes" id="UP000026960">
    <property type="component" value="Chromosome 8"/>
</dbReference>
<evidence type="ECO:0000313" key="2">
    <source>
        <dbReference type="EnsemblPlants" id="OBART08G06270.1"/>
    </source>
</evidence>
<accession>A0A0D3GXI2</accession>
<dbReference type="AlphaFoldDB" id="A0A0D3GXI2"/>
<feature type="region of interest" description="Disordered" evidence="1">
    <location>
        <begin position="1"/>
        <end position="85"/>
    </location>
</feature>
<organism evidence="2">
    <name type="scientific">Oryza barthii</name>
    <dbReference type="NCBI Taxonomy" id="65489"/>
    <lineage>
        <taxon>Eukaryota</taxon>
        <taxon>Viridiplantae</taxon>
        <taxon>Streptophyta</taxon>
        <taxon>Embryophyta</taxon>
        <taxon>Tracheophyta</taxon>
        <taxon>Spermatophyta</taxon>
        <taxon>Magnoliopsida</taxon>
        <taxon>Liliopsida</taxon>
        <taxon>Poales</taxon>
        <taxon>Poaceae</taxon>
        <taxon>BOP clade</taxon>
        <taxon>Oryzoideae</taxon>
        <taxon>Oryzeae</taxon>
        <taxon>Oryzinae</taxon>
        <taxon>Oryza</taxon>
    </lineage>
</organism>
<feature type="compositionally biased region" description="Basic residues" evidence="1">
    <location>
        <begin position="48"/>
        <end position="62"/>
    </location>
</feature>
<keyword evidence="3" id="KW-1185">Reference proteome</keyword>
<reference evidence="2" key="2">
    <citation type="submission" date="2015-03" db="UniProtKB">
        <authorList>
            <consortium name="EnsemblPlants"/>
        </authorList>
    </citation>
    <scope>IDENTIFICATION</scope>
</reference>
<evidence type="ECO:0000313" key="3">
    <source>
        <dbReference type="Proteomes" id="UP000026960"/>
    </source>
</evidence>
<reference evidence="2" key="1">
    <citation type="journal article" date="2009" name="Rice">
        <title>De Novo Next Generation Sequencing of Plant Genomes.</title>
        <authorList>
            <person name="Rounsley S."/>
            <person name="Marri P.R."/>
            <person name="Yu Y."/>
            <person name="He R."/>
            <person name="Sisneros N."/>
            <person name="Goicoechea J.L."/>
            <person name="Lee S.J."/>
            <person name="Angelova A."/>
            <person name="Kudrna D."/>
            <person name="Luo M."/>
            <person name="Affourtit J."/>
            <person name="Desany B."/>
            <person name="Knight J."/>
            <person name="Niazi F."/>
            <person name="Egholm M."/>
            <person name="Wing R.A."/>
        </authorList>
    </citation>
    <scope>NUCLEOTIDE SEQUENCE [LARGE SCALE GENOMIC DNA]</scope>
    <source>
        <strain evidence="2">cv. IRGC 105608</strain>
    </source>
</reference>
<evidence type="ECO:0000256" key="1">
    <source>
        <dbReference type="SAM" id="MobiDB-lite"/>
    </source>
</evidence>
<feature type="region of interest" description="Disordered" evidence="1">
    <location>
        <begin position="97"/>
        <end position="140"/>
    </location>
</feature>